<evidence type="ECO:0000313" key="2">
    <source>
        <dbReference type="EMBL" id="KAK7373557.1"/>
    </source>
</evidence>
<keyword evidence="3" id="KW-1185">Reference proteome</keyword>
<sequence length="120" mass="13374">MEGLLNSLHNQSCLKPFGFIPRLGYSFPVVTTRTGRLNRKLESCTLRSNCTQLGRDTGTSSRGAGVDAVDSGGEGEESNVEWESQFLGQVDPFCSRVPTKKMEKVQRSKLLEETDEMDWL</sequence>
<evidence type="ECO:0000313" key="3">
    <source>
        <dbReference type="Proteomes" id="UP001374584"/>
    </source>
</evidence>
<comment type="caution">
    <text evidence="2">The sequence shown here is derived from an EMBL/GenBank/DDBJ whole genome shotgun (WGS) entry which is preliminary data.</text>
</comment>
<dbReference type="AlphaFoldDB" id="A0AAN9NIQ0"/>
<feature type="region of interest" description="Disordered" evidence="1">
    <location>
        <begin position="55"/>
        <end position="78"/>
    </location>
</feature>
<proteinExistence type="predicted"/>
<evidence type="ECO:0000256" key="1">
    <source>
        <dbReference type="SAM" id="MobiDB-lite"/>
    </source>
</evidence>
<accession>A0AAN9NIQ0</accession>
<name>A0AAN9NIQ0_PHACN</name>
<gene>
    <name evidence="2" type="ORF">VNO80_06972</name>
</gene>
<organism evidence="2 3">
    <name type="scientific">Phaseolus coccineus</name>
    <name type="common">Scarlet runner bean</name>
    <name type="synonym">Phaseolus multiflorus</name>
    <dbReference type="NCBI Taxonomy" id="3886"/>
    <lineage>
        <taxon>Eukaryota</taxon>
        <taxon>Viridiplantae</taxon>
        <taxon>Streptophyta</taxon>
        <taxon>Embryophyta</taxon>
        <taxon>Tracheophyta</taxon>
        <taxon>Spermatophyta</taxon>
        <taxon>Magnoliopsida</taxon>
        <taxon>eudicotyledons</taxon>
        <taxon>Gunneridae</taxon>
        <taxon>Pentapetalae</taxon>
        <taxon>rosids</taxon>
        <taxon>fabids</taxon>
        <taxon>Fabales</taxon>
        <taxon>Fabaceae</taxon>
        <taxon>Papilionoideae</taxon>
        <taxon>50 kb inversion clade</taxon>
        <taxon>NPAAA clade</taxon>
        <taxon>indigoferoid/millettioid clade</taxon>
        <taxon>Phaseoleae</taxon>
        <taxon>Phaseolus</taxon>
    </lineage>
</organism>
<dbReference type="EMBL" id="JAYMYR010000003">
    <property type="protein sequence ID" value="KAK7373557.1"/>
    <property type="molecule type" value="Genomic_DNA"/>
</dbReference>
<protein>
    <submittedName>
        <fullName evidence="2">Uncharacterized protein</fullName>
    </submittedName>
</protein>
<dbReference type="Proteomes" id="UP001374584">
    <property type="component" value="Unassembled WGS sequence"/>
</dbReference>
<reference evidence="2 3" key="1">
    <citation type="submission" date="2024-01" db="EMBL/GenBank/DDBJ databases">
        <title>The genomes of 5 underutilized Papilionoideae crops provide insights into root nodulation and disease resistanc.</title>
        <authorList>
            <person name="Jiang F."/>
        </authorList>
    </citation>
    <scope>NUCLEOTIDE SEQUENCE [LARGE SCALE GENOMIC DNA]</scope>
    <source>
        <strain evidence="2">JINMINGXINNONG_FW02</strain>
        <tissue evidence="2">Leaves</tissue>
    </source>
</reference>